<dbReference type="HAMAP" id="MF_00185">
    <property type="entry name" value="IPP_trans"/>
    <property type="match status" value="1"/>
</dbReference>
<dbReference type="PANTHER" id="PTHR11088:SF89">
    <property type="entry name" value="TRNA DIMETHYLALLYLTRANSFERASE"/>
    <property type="match status" value="1"/>
</dbReference>
<dbReference type="SUPFAM" id="SSF52540">
    <property type="entry name" value="P-loop containing nucleoside triphosphate hydrolases"/>
    <property type="match status" value="2"/>
</dbReference>
<dbReference type="NCBIfam" id="TIGR00174">
    <property type="entry name" value="miaA"/>
    <property type="match status" value="1"/>
</dbReference>
<dbReference type="EC" id="2.5.1.75" evidence="5"/>
<dbReference type="InterPro" id="IPR018022">
    <property type="entry name" value="IPT"/>
</dbReference>
<keyword evidence="5" id="KW-0819">tRNA processing</keyword>
<gene>
    <name evidence="7" type="ORF">INT43_001605</name>
</gene>
<comment type="catalytic activity">
    <reaction evidence="5">
        <text>adenosine(37) in tRNA + dimethylallyl diphosphate = N(6)-dimethylallyladenosine(37) in tRNA + diphosphate</text>
        <dbReference type="Rhea" id="RHEA:26482"/>
        <dbReference type="Rhea" id="RHEA-COMP:10162"/>
        <dbReference type="Rhea" id="RHEA-COMP:10375"/>
        <dbReference type="ChEBI" id="CHEBI:33019"/>
        <dbReference type="ChEBI" id="CHEBI:57623"/>
        <dbReference type="ChEBI" id="CHEBI:74411"/>
        <dbReference type="ChEBI" id="CHEBI:74415"/>
        <dbReference type="EC" id="2.5.1.75"/>
    </reaction>
</comment>
<proteinExistence type="inferred from homology"/>
<dbReference type="OrthoDB" id="775260at2759"/>
<dbReference type="InterPro" id="IPR039657">
    <property type="entry name" value="Dimethylallyltransferase"/>
</dbReference>
<organism evidence="7 8">
    <name type="scientific">Mortierella isabellina</name>
    <name type="common">Filamentous fungus</name>
    <name type="synonym">Umbelopsis isabellina</name>
    <dbReference type="NCBI Taxonomy" id="91625"/>
    <lineage>
        <taxon>Eukaryota</taxon>
        <taxon>Fungi</taxon>
        <taxon>Fungi incertae sedis</taxon>
        <taxon>Mucoromycota</taxon>
        <taxon>Mucoromycotina</taxon>
        <taxon>Umbelopsidomycetes</taxon>
        <taxon>Umbelopsidales</taxon>
        <taxon>Umbelopsidaceae</taxon>
        <taxon>Umbelopsis</taxon>
    </lineage>
</organism>
<dbReference type="GO" id="GO:0005739">
    <property type="term" value="C:mitochondrion"/>
    <property type="evidence" value="ECO:0007669"/>
    <property type="project" value="TreeGrafter"/>
</dbReference>
<dbReference type="PANTHER" id="PTHR11088">
    <property type="entry name" value="TRNA DIMETHYLALLYLTRANSFERASE"/>
    <property type="match status" value="1"/>
</dbReference>
<comment type="caution">
    <text evidence="7">The sequence shown here is derived from an EMBL/GenBank/DDBJ whole genome shotgun (WGS) entry which is preliminary data.</text>
</comment>
<name>A0A8H7PSJ8_MORIS</name>
<dbReference type="Pfam" id="PF01715">
    <property type="entry name" value="IPPT"/>
    <property type="match status" value="1"/>
</dbReference>
<evidence type="ECO:0000256" key="2">
    <source>
        <dbReference type="ARBA" id="ARBA00022679"/>
    </source>
</evidence>
<dbReference type="Gene3D" id="3.40.50.300">
    <property type="entry name" value="P-loop containing nucleotide triphosphate hydrolases"/>
    <property type="match status" value="1"/>
</dbReference>
<dbReference type="Proteomes" id="UP000654370">
    <property type="component" value="Unassembled WGS sequence"/>
</dbReference>
<accession>A0A8H7PSJ8</accession>
<evidence type="ECO:0000256" key="3">
    <source>
        <dbReference type="ARBA" id="ARBA00022741"/>
    </source>
</evidence>
<keyword evidence="4 6" id="KW-0067">ATP-binding</keyword>
<dbReference type="GO" id="GO:0052381">
    <property type="term" value="F:tRNA dimethylallyltransferase activity"/>
    <property type="evidence" value="ECO:0007669"/>
    <property type="project" value="UniProtKB-EC"/>
</dbReference>
<comment type="similarity">
    <text evidence="1 6">Belongs to the IPP transferase family.</text>
</comment>
<protein>
    <recommendedName>
        <fullName evidence="5">tRNA dimethylallyltransferase</fullName>
        <ecNumber evidence="5">2.5.1.75</ecNumber>
    </recommendedName>
</protein>
<reference evidence="7" key="1">
    <citation type="submission" date="2020-12" db="EMBL/GenBank/DDBJ databases">
        <title>Metabolic potential, ecology and presence of endohyphal bacteria is reflected in genomic diversity of Mucoromycotina.</title>
        <authorList>
            <person name="Muszewska A."/>
            <person name="Okrasinska A."/>
            <person name="Steczkiewicz K."/>
            <person name="Drgas O."/>
            <person name="Orlowska M."/>
            <person name="Perlinska-Lenart U."/>
            <person name="Aleksandrzak-Piekarczyk T."/>
            <person name="Szatraj K."/>
            <person name="Zielenkiewicz U."/>
            <person name="Pilsyk S."/>
            <person name="Malc E."/>
            <person name="Mieczkowski P."/>
            <person name="Kruszewska J.S."/>
            <person name="Biernat P."/>
            <person name="Pawlowska J."/>
        </authorList>
    </citation>
    <scope>NUCLEOTIDE SEQUENCE</scope>
    <source>
        <strain evidence="7">WA0000067209</strain>
    </source>
</reference>
<dbReference type="GO" id="GO:0006400">
    <property type="term" value="P:tRNA modification"/>
    <property type="evidence" value="ECO:0007669"/>
    <property type="project" value="TreeGrafter"/>
</dbReference>
<feature type="non-terminal residue" evidence="7">
    <location>
        <position position="1"/>
    </location>
</feature>
<evidence type="ECO:0000256" key="1">
    <source>
        <dbReference type="ARBA" id="ARBA00005842"/>
    </source>
</evidence>
<evidence type="ECO:0000256" key="5">
    <source>
        <dbReference type="RuleBase" id="RU003783"/>
    </source>
</evidence>
<evidence type="ECO:0000256" key="6">
    <source>
        <dbReference type="RuleBase" id="RU003785"/>
    </source>
</evidence>
<dbReference type="InterPro" id="IPR027417">
    <property type="entry name" value="P-loop_NTPase"/>
</dbReference>
<sequence>TTRTTVAVIGTTGVGKSQLGIELSKALYGEVINADSMQVYKGLDIITNKVPENEREGVTHHLMEFLEPEDEYLVTQFVKDAALKIEEISERKSLPVLVGGTNYYVQSLLWPMSLISSASDGETSSSDEGDVVDKRFSTMDTPSLYKELQRVDPTMAAKWHPGDRRKIEKSLKVFRDTGRPQSEIIKDQQQLAKTDINLRYKTIIFWLYADPPTLNQRLDERVDKMIELKYWPQTGLFDELTSLRQKVVEGTVNTPGKDLEKYQRGIWQAIGYKEFDEYLTTFETGEKDSTILKALKEQSVERMKVATRRYAKRQVQWIRNKLLPTIWNTQDTIKELSIPSIIHPSKSIAIYLLDATDLSKWNENVKDVAIQVTRDFLTGKDPVNPESVNSFASTFLSRQKDAE</sequence>
<evidence type="ECO:0000256" key="4">
    <source>
        <dbReference type="ARBA" id="ARBA00022840"/>
    </source>
</evidence>
<evidence type="ECO:0000313" key="8">
    <source>
        <dbReference type="Proteomes" id="UP000654370"/>
    </source>
</evidence>
<dbReference type="EMBL" id="JAEPQZ010000007">
    <property type="protein sequence ID" value="KAG2178759.1"/>
    <property type="molecule type" value="Genomic_DNA"/>
</dbReference>
<keyword evidence="2 6" id="KW-0808">Transferase</keyword>
<dbReference type="Gene3D" id="1.10.20.140">
    <property type="match status" value="1"/>
</dbReference>
<dbReference type="AlphaFoldDB" id="A0A8H7PSJ8"/>
<evidence type="ECO:0000313" key="7">
    <source>
        <dbReference type="EMBL" id="KAG2178759.1"/>
    </source>
</evidence>
<keyword evidence="3 6" id="KW-0547">Nucleotide-binding</keyword>
<keyword evidence="8" id="KW-1185">Reference proteome</keyword>
<dbReference type="GO" id="GO:0005524">
    <property type="term" value="F:ATP binding"/>
    <property type="evidence" value="ECO:0007669"/>
    <property type="project" value="UniProtKB-KW"/>
</dbReference>